<evidence type="ECO:0000256" key="3">
    <source>
        <dbReference type="ARBA" id="ARBA00023163"/>
    </source>
</evidence>
<dbReference type="PANTHER" id="PTHR43280">
    <property type="entry name" value="ARAC-FAMILY TRANSCRIPTIONAL REGULATOR"/>
    <property type="match status" value="1"/>
</dbReference>
<dbReference type="AlphaFoldDB" id="A0A7Y0FLV3"/>
<dbReference type="RefSeq" id="WP_169530438.1">
    <property type="nucleotide sequence ID" value="NZ_JABBGH010000001.1"/>
</dbReference>
<accession>A0A7Y0FLV3</accession>
<feature type="domain" description="HTH araC/xylS-type" evidence="4">
    <location>
        <begin position="196"/>
        <end position="301"/>
    </location>
</feature>
<evidence type="ECO:0000256" key="2">
    <source>
        <dbReference type="ARBA" id="ARBA00023125"/>
    </source>
</evidence>
<comment type="caution">
    <text evidence="5">The sequence shown here is derived from an EMBL/GenBank/DDBJ whole genome shotgun (WGS) entry which is preliminary data.</text>
</comment>
<dbReference type="EMBL" id="JABBGH010000001">
    <property type="protein sequence ID" value="NML65188.1"/>
    <property type="molecule type" value="Genomic_DNA"/>
</dbReference>
<dbReference type="SMART" id="SM00342">
    <property type="entry name" value="HTH_ARAC"/>
    <property type="match status" value="1"/>
</dbReference>
<organism evidence="5 6">
    <name type="scientific">Hymenobacter polaris</name>
    <dbReference type="NCBI Taxonomy" id="2682546"/>
    <lineage>
        <taxon>Bacteria</taxon>
        <taxon>Pseudomonadati</taxon>
        <taxon>Bacteroidota</taxon>
        <taxon>Cytophagia</taxon>
        <taxon>Cytophagales</taxon>
        <taxon>Hymenobacteraceae</taxon>
        <taxon>Hymenobacter</taxon>
    </lineage>
</organism>
<dbReference type="Pfam" id="PF12833">
    <property type="entry name" value="HTH_18"/>
    <property type="match status" value="1"/>
</dbReference>
<proteinExistence type="predicted"/>
<evidence type="ECO:0000256" key="1">
    <source>
        <dbReference type="ARBA" id="ARBA00023015"/>
    </source>
</evidence>
<dbReference type="Proteomes" id="UP000559626">
    <property type="component" value="Unassembled WGS sequence"/>
</dbReference>
<dbReference type="GO" id="GO:0003700">
    <property type="term" value="F:DNA-binding transcription factor activity"/>
    <property type="evidence" value="ECO:0007669"/>
    <property type="project" value="InterPro"/>
</dbReference>
<dbReference type="PANTHER" id="PTHR43280:SF32">
    <property type="entry name" value="TRANSCRIPTIONAL REGULATORY PROTEIN"/>
    <property type="match status" value="1"/>
</dbReference>
<evidence type="ECO:0000313" key="5">
    <source>
        <dbReference type="EMBL" id="NML65188.1"/>
    </source>
</evidence>
<dbReference type="InterPro" id="IPR018060">
    <property type="entry name" value="HTH_AraC"/>
</dbReference>
<keyword evidence="3" id="KW-0804">Transcription</keyword>
<keyword evidence="2" id="KW-0238">DNA-binding</keyword>
<keyword evidence="6" id="KW-1185">Reference proteome</keyword>
<evidence type="ECO:0000259" key="4">
    <source>
        <dbReference type="PROSITE" id="PS01124"/>
    </source>
</evidence>
<evidence type="ECO:0000313" key="6">
    <source>
        <dbReference type="Proteomes" id="UP000559626"/>
    </source>
</evidence>
<protein>
    <submittedName>
        <fullName evidence="5">Helix-turn-helix transcriptional regulator</fullName>
    </submittedName>
</protein>
<dbReference type="GO" id="GO:0043565">
    <property type="term" value="F:sequence-specific DNA binding"/>
    <property type="evidence" value="ECO:0007669"/>
    <property type="project" value="InterPro"/>
</dbReference>
<dbReference type="PROSITE" id="PS01124">
    <property type="entry name" value="HTH_ARAC_FAMILY_2"/>
    <property type="match status" value="1"/>
</dbReference>
<dbReference type="InterPro" id="IPR009057">
    <property type="entry name" value="Homeodomain-like_sf"/>
</dbReference>
<reference evidence="5 6" key="1">
    <citation type="submission" date="2020-04" db="EMBL/GenBank/DDBJ databases">
        <title>Hymenobacter polaris sp. nov., isolated from Arctic soil.</title>
        <authorList>
            <person name="Dahal R.H."/>
        </authorList>
    </citation>
    <scope>NUCLEOTIDE SEQUENCE [LARGE SCALE GENOMIC DNA]</scope>
    <source>
        <strain evidence="5 6">RP-2-7</strain>
    </source>
</reference>
<dbReference type="SUPFAM" id="SSF46689">
    <property type="entry name" value="Homeodomain-like"/>
    <property type="match status" value="1"/>
</dbReference>
<dbReference type="PRINTS" id="PR00032">
    <property type="entry name" value="HTHARAC"/>
</dbReference>
<dbReference type="InterPro" id="IPR020449">
    <property type="entry name" value="Tscrpt_reg_AraC-type_HTH"/>
</dbReference>
<dbReference type="Gene3D" id="1.10.10.60">
    <property type="entry name" value="Homeodomain-like"/>
    <property type="match status" value="1"/>
</dbReference>
<gene>
    <name evidence="5" type="ORF">HHL22_08225</name>
</gene>
<keyword evidence="1" id="KW-0805">Transcription regulation</keyword>
<name>A0A7Y0FLV3_9BACT</name>
<sequence length="303" mass="34823">MKRFATISEFHEFRHLPPPLHPLLSVVDVGTVPPLWPGEEPENLVLDFYAFSVKRMRNFRIRYGQQPFDFNEGIMSFLAPGQVFSVAVADATEEAEKSGWAVYIHPDFLWQTPLATTIRQYDFWDYGLREALFLSAREEATILGVIAALNQEYQATLDQFSKPIIVAQLESLLRYADRYYHRQFLTREKANHEVLTRLDALLRAYFDRADLAQRGLPTVQYVAECLHTSPKYLSSLLRVLTGQNTQQHIHERLLAKAKEQLSATSLTVSEIAYQLGFEHLQSFSKLFKAKTGCSPLEFRASFN</sequence>